<gene>
    <name evidence="1" type="ORF">DEF24_16505</name>
</gene>
<dbReference type="InterPro" id="IPR019587">
    <property type="entry name" value="Polyketide_cyclase/dehydratase"/>
</dbReference>
<name>A0A368T311_9ACTN</name>
<reference evidence="1 2" key="1">
    <citation type="submission" date="2018-04" db="EMBL/GenBank/DDBJ databases">
        <title>Novel actinobacteria from marine sediment.</title>
        <authorList>
            <person name="Ng Z.Y."/>
            <person name="Tan G.Y.A."/>
        </authorList>
    </citation>
    <scope>NUCLEOTIDE SEQUENCE [LARGE SCALE GENOMIC DNA]</scope>
    <source>
        <strain evidence="1 2">TPS81</strain>
    </source>
</reference>
<dbReference type="Proteomes" id="UP000253318">
    <property type="component" value="Unassembled WGS sequence"/>
</dbReference>
<dbReference type="OrthoDB" id="4823586at2"/>
<comment type="caution">
    <text evidence="1">The sequence shown here is derived from an EMBL/GenBank/DDBJ whole genome shotgun (WGS) entry which is preliminary data.</text>
</comment>
<dbReference type="SUPFAM" id="SSF55961">
    <property type="entry name" value="Bet v1-like"/>
    <property type="match status" value="1"/>
</dbReference>
<sequence length="145" mass="15992">MAVTEPCPAPADQVWRLLVDWDRHDRWMLLTRARGGQGPGAVVEAVTGIGRVGFADPMEITAWRPATRDSAGHCEVRHLGRVVRGRGRFDVAPLPDGRSRVTWTEWIDPPFGPLGRLAWPVVRAAVEPAFRRSLRKLGRLAGDGA</sequence>
<dbReference type="Pfam" id="PF10604">
    <property type="entry name" value="Polyketide_cyc2"/>
    <property type="match status" value="1"/>
</dbReference>
<keyword evidence="2" id="KW-1185">Reference proteome</keyword>
<dbReference type="Gene3D" id="3.30.530.20">
    <property type="match status" value="1"/>
</dbReference>
<evidence type="ECO:0008006" key="3">
    <source>
        <dbReference type="Google" id="ProtNLM"/>
    </source>
</evidence>
<proteinExistence type="predicted"/>
<organism evidence="1 2">
    <name type="scientific">Marinitenerispora sediminis</name>
    <dbReference type="NCBI Taxonomy" id="1931232"/>
    <lineage>
        <taxon>Bacteria</taxon>
        <taxon>Bacillati</taxon>
        <taxon>Actinomycetota</taxon>
        <taxon>Actinomycetes</taxon>
        <taxon>Streptosporangiales</taxon>
        <taxon>Nocardiopsidaceae</taxon>
        <taxon>Marinitenerispora</taxon>
    </lineage>
</organism>
<accession>A0A368T311</accession>
<dbReference type="EMBL" id="QEIN01000127">
    <property type="protein sequence ID" value="RCV56573.1"/>
    <property type="molecule type" value="Genomic_DNA"/>
</dbReference>
<evidence type="ECO:0000313" key="1">
    <source>
        <dbReference type="EMBL" id="RCV56573.1"/>
    </source>
</evidence>
<evidence type="ECO:0000313" key="2">
    <source>
        <dbReference type="Proteomes" id="UP000253318"/>
    </source>
</evidence>
<dbReference type="InterPro" id="IPR023393">
    <property type="entry name" value="START-like_dom_sf"/>
</dbReference>
<protein>
    <recommendedName>
        <fullName evidence="3">SRPBCC family protein</fullName>
    </recommendedName>
</protein>
<dbReference type="AlphaFoldDB" id="A0A368T311"/>